<name>A0ABD6Z1R8_ENTCA</name>
<sequence length="1404" mass="152012">MKRGLFRMERPLIAILDNKDQLLCVTDEYEGGNLHTYLLGTAAFFRCSILQKSAISPFFKVGNKISFIYKNTAYHFDITDMVKNEKYVTVQADSLTLELRNEDASEYKAAKAMTFEEYLKVFLFAGDNPLVMGINEVADKKLQLEWEGSEDDLLARLFSLATRFDAEIEFVTQLNQHWGLSQIVLNVYKANDDKNQGVGNNRQDVLLEWGNNVETIDVKDNIDNLKTAIKPIGTDGLTIAGIEIDERDKDGNQLFYSPKASAIIYAVQARNIFMAKMNGEGYIKKNWSYETKNQNTLAGQALAQLKKLSQVEVTVTIKSYEYLGIGDTVRALNTEYQPALNLSVRVSEQDIYFDESNRNQTKFTNAQILQSEVDTTLLARVQALIEANKVFTYEIITSDGVTFKNGFGSTTLTARVRDGIKDVTDTFRLKWYKDGTLFSNTKTVTINAADIEEKAVFRFEVADDSGNVRGGAEVTVTNIDDGKKGEPGETYYPHRGYLMADGTFTKVYPNENLFRNSESPNAIAYAGATSTKTANLSVPEWNAATAVKYAISGGTSTIACTMPAGSMTTAGVKENYDISIYIKNTGTVDFNIGGNITTSTRIEAGEAKWVTFLAKDYSHPTGAARQFSITRLSVGAAIEFIVWRAKFAYGTYNSIWTPRPDEDYENAYPKYEGFYSDTNQVGSDNPDDYKPWTPFMGPQGKDGYTPVKNVDYFDGQPGQNGKSAYLWIRYSQNADGSGMTTVPANAKYTGYATTETNVAPTSPSVYKWQQTKGDPGIGIPGEPGPDGKTSYLHIKYSNDGGLTFTGNGGEDGGDYIGQYVDFTEADSKKPSDYTWSLTKGSKGDKGDPAPLISLSGTTQAITVDKDGKITPASSFSVTGTAVNTAISNWTYSLNGGNFGSAVPTGVTRAGNTVTIDPTKAVFDTFTIKAADATVSDVFTISRIKDGGEGPPGSDAYTVFLTNESYTFAGSTTAALAGSTTTEVIIYKGINKITPTSITVGTKPTGLSSSVSGSVITLTATTALVSKSGTVPITITADGKTFTKQFAYSISFQGGKGDKGDKGDKGNTGDKGDKGDTGDTGKGVTAEEISYAISQDGTTPPTSGWSGARPTPKAGWYMWTRTRFKYTDNTYSVYFYLVAQQGKDAIVISDTAPANPTKGTLWQDSSVTPQIIKVFNGTVWSMWGMPIDNLLATNILSENGVFKRLEGAEIVNTFSYTDSGVTYTGTTTMKDGNVTIARTGSDGSTWTTTMDRVQGFVDTYKASSSAPARTTQLGQGKLYMVESGVGGYLPAAALNPAPWVNIPLASGFVTIEGATPQYRRIRLIDGSYEVQLRGRVGPSSGNFDLTGRRIGSIPYAASMLELFLCGANSGRSGRIQVELNGDLMVASADSGVTYISLSGIRFVSI</sequence>
<dbReference type="Proteomes" id="UP000422837">
    <property type="component" value="Chromosome"/>
</dbReference>
<evidence type="ECO:0000313" key="3">
    <source>
        <dbReference type="Proteomes" id="UP000422837"/>
    </source>
</evidence>
<dbReference type="PANTHER" id="PTHR24637">
    <property type="entry name" value="COLLAGEN"/>
    <property type="match status" value="1"/>
</dbReference>
<reference evidence="2 3" key="1">
    <citation type="submission" date="2019-11" db="EMBL/GenBank/DDBJ databases">
        <title>Detection and genome characteristic of a blood enterococcus casselifavus isolate from Zhengzhou,china.</title>
        <authorList>
            <person name="Wen P."/>
        </authorList>
    </citation>
    <scope>NUCLEOTIDE SEQUENCE [LARGE SCALE GENOMIC DNA]</scope>
    <source>
        <strain evidence="2 3">EC291</strain>
    </source>
</reference>
<gene>
    <name evidence="2" type="ORF">GFU50_12515</name>
</gene>
<protein>
    <submittedName>
        <fullName evidence="2">Uncharacterized protein</fullName>
    </submittedName>
</protein>
<evidence type="ECO:0000313" key="2">
    <source>
        <dbReference type="EMBL" id="QGN30279.1"/>
    </source>
</evidence>
<feature type="region of interest" description="Disordered" evidence="1">
    <location>
        <begin position="1054"/>
        <end position="1082"/>
    </location>
</feature>
<feature type="compositionally biased region" description="Basic and acidic residues" evidence="1">
    <location>
        <begin position="1055"/>
        <end position="1078"/>
    </location>
</feature>
<evidence type="ECO:0000256" key="1">
    <source>
        <dbReference type="SAM" id="MobiDB-lite"/>
    </source>
</evidence>
<accession>A0ABD6Z1R8</accession>
<dbReference type="EMBL" id="CP046123">
    <property type="protein sequence ID" value="QGN30279.1"/>
    <property type="molecule type" value="Genomic_DNA"/>
</dbReference>
<proteinExistence type="predicted"/>
<organism evidence="2 3">
    <name type="scientific">Enterococcus casseliflavus</name>
    <name type="common">Enterococcus flavescens</name>
    <dbReference type="NCBI Taxonomy" id="37734"/>
    <lineage>
        <taxon>Bacteria</taxon>
        <taxon>Bacillati</taxon>
        <taxon>Bacillota</taxon>
        <taxon>Bacilli</taxon>
        <taxon>Lactobacillales</taxon>
        <taxon>Enterococcaceae</taxon>
        <taxon>Enterococcus</taxon>
    </lineage>
</organism>